<keyword evidence="3" id="KW-0540">Nuclease</keyword>
<dbReference type="PANTHER" id="PTHR33653:SF1">
    <property type="entry name" value="RIBONUCLEASE VAPC2"/>
    <property type="match status" value="1"/>
</dbReference>
<keyword evidence="6" id="KW-0460">Magnesium</keyword>
<dbReference type="RefSeq" id="WP_283381060.1">
    <property type="nucleotide sequence ID" value="NZ_JASHIE010000003.1"/>
</dbReference>
<dbReference type="Gene3D" id="3.40.50.1010">
    <property type="entry name" value="5'-nuclease"/>
    <property type="match status" value="1"/>
</dbReference>
<evidence type="ECO:0000256" key="1">
    <source>
        <dbReference type="ARBA" id="ARBA00001946"/>
    </source>
</evidence>
<dbReference type="CDD" id="cd18738">
    <property type="entry name" value="PIN_VapC4-5_FitB-like"/>
    <property type="match status" value="1"/>
</dbReference>
<organism evidence="9 10">
    <name type="scientific">Flectobacillus rivi</name>
    <dbReference type="NCBI Taxonomy" id="2984209"/>
    <lineage>
        <taxon>Bacteria</taxon>
        <taxon>Pseudomonadati</taxon>
        <taxon>Bacteroidota</taxon>
        <taxon>Cytophagia</taxon>
        <taxon>Cytophagales</taxon>
        <taxon>Flectobacillaceae</taxon>
        <taxon>Flectobacillus</taxon>
    </lineage>
</organism>
<sequence>MGKRYLIDTNVVSKYFEETLSEHGLTLLDRVLDNGQAYISVITRIELLSFAPKNQNLLASINTFIDACQEFWISEEIVQQTIEIRKMYKAKLPDATIASTAMCYDLILLSDNDSDFGKIPTLRYINPRKYQLATS</sequence>
<evidence type="ECO:0000259" key="8">
    <source>
        <dbReference type="Pfam" id="PF01850"/>
    </source>
</evidence>
<keyword evidence="5" id="KW-0378">Hydrolase</keyword>
<dbReference type="PANTHER" id="PTHR33653">
    <property type="entry name" value="RIBONUCLEASE VAPC2"/>
    <property type="match status" value="1"/>
</dbReference>
<reference evidence="9 10" key="1">
    <citation type="submission" date="2023-05" db="EMBL/GenBank/DDBJ databases">
        <title>Novel species of genus Flectobacillus isolated from stream in China.</title>
        <authorList>
            <person name="Lu H."/>
        </authorList>
    </citation>
    <scope>NUCLEOTIDE SEQUENCE [LARGE SCALE GENOMIC DNA]</scope>
    <source>
        <strain evidence="9 10">LFS242W</strain>
    </source>
</reference>
<dbReference type="EMBL" id="JASHIE010000003">
    <property type="protein sequence ID" value="MDI9874069.1"/>
    <property type="molecule type" value="Genomic_DNA"/>
</dbReference>
<keyword evidence="4" id="KW-0479">Metal-binding</keyword>
<dbReference type="SUPFAM" id="SSF88723">
    <property type="entry name" value="PIN domain-like"/>
    <property type="match status" value="1"/>
</dbReference>
<evidence type="ECO:0000256" key="2">
    <source>
        <dbReference type="ARBA" id="ARBA00022649"/>
    </source>
</evidence>
<evidence type="ECO:0000256" key="5">
    <source>
        <dbReference type="ARBA" id="ARBA00022801"/>
    </source>
</evidence>
<dbReference type="InterPro" id="IPR029060">
    <property type="entry name" value="PIN-like_dom_sf"/>
</dbReference>
<dbReference type="InterPro" id="IPR050556">
    <property type="entry name" value="Type_II_TA_system_RNase"/>
</dbReference>
<comment type="cofactor">
    <cofactor evidence="1">
        <name>Mg(2+)</name>
        <dbReference type="ChEBI" id="CHEBI:18420"/>
    </cofactor>
</comment>
<accession>A0ABT6YYW2</accession>
<protein>
    <submittedName>
        <fullName evidence="9">Type II toxin-antitoxin system VapC family toxin</fullName>
    </submittedName>
</protein>
<keyword evidence="2" id="KW-1277">Toxin-antitoxin system</keyword>
<evidence type="ECO:0000256" key="6">
    <source>
        <dbReference type="ARBA" id="ARBA00022842"/>
    </source>
</evidence>
<name>A0ABT6YYW2_9BACT</name>
<comment type="caution">
    <text evidence="9">The sequence shown here is derived from an EMBL/GenBank/DDBJ whole genome shotgun (WGS) entry which is preliminary data.</text>
</comment>
<gene>
    <name evidence="9" type="ORF">QM481_05990</name>
</gene>
<evidence type="ECO:0000313" key="9">
    <source>
        <dbReference type="EMBL" id="MDI9874069.1"/>
    </source>
</evidence>
<dbReference type="InterPro" id="IPR002716">
    <property type="entry name" value="PIN_dom"/>
</dbReference>
<keyword evidence="10" id="KW-1185">Reference proteome</keyword>
<evidence type="ECO:0000256" key="3">
    <source>
        <dbReference type="ARBA" id="ARBA00022722"/>
    </source>
</evidence>
<evidence type="ECO:0000256" key="4">
    <source>
        <dbReference type="ARBA" id="ARBA00022723"/>
    </source>
</evidence>
<proteinExistence type="inferred from homology"/>
<feature type="domain" description="PIN" evidence="8">
    <location>
        <begin position="5"/>
        <end position="120"/>
    </location>
</feature>
<comment type="similarity">
    <text evidence="7">Belongs to the PINc/VapC protein family.</text>
</comment>
<dbReference type="Pfam" id="PF01850">
    <property type="entry name" value="PIN"/>
    <property type="match status" value="1"/>
</dbReference>
<evidence type="ECO:0000313" key="10">
    <source>
        <dbReference type="Proteomes" id="UP001225761"/>
    </source>
</evidence>
<dbReference type="Proteomes" id="UP001225761">
    <property type="component" value="Unassembled WGS sequence"/>
</dbReference>
<evidence type="ECO:0000256" key="7">
    <source>
        <dbReference type="ARBA" id="ARBA00038093"/>
    </source>
</evidence>